<dbReference type="PATRIC" id="fig|199.248.peg.1573"/>
<organism evidence="1 2">
    <name type="scientific">Campylobacter concisus</name>
    <dbReference type="NCBI Taxonomy" id="199"/>
    <lineage>
        <taxon>Bacteria</taxon>
        <taxon>Pseudomonadati</taxon>
        <taxon>Campylobacterota</taxon>
        <taxon>Epsilonproteobacteria</taxon>
        <taxon>Campylobacterales</taxon>
        <taxon>Campylobacteraceae</taxon>
        <taxon>Campylobacter</taxon>
    </lineage>
</organism>
<dbReference type="EMBL" id="CP012541">
    <property type="protein sequence ID" value="ALF48173.1"/>
    <property type="molecule type" value="Genomic_DNA"/>
</dbReference>
<accession>A0A0M4SCL3</accession>
<reference evidence="2" key="1">
    <citation type="submission" date="2015-08" db="EMBL/GenBank/DDBJ databases">
        <title>Comparative genomics of the Campylobacter concisus group.</title>
        <authorList>
            <person name="Miller W.G."/>
            <person name="Yee E."/>
            <person name="Chapman M.H."/>
            <person name="Huynh S."/>
            <person name="Bono J.L."/>
            <person name="On S.L.W."/>
            <person name="St Leger J."/>
            <person name="Foster G."/>
            <person name="Parker C.T."/>
        </authorList>
    </citation>
    <scope>NUCLEOTIDE SEQUENCE [LARGE SCALE GENOMIC DNA]</scope>
    <source>
        <strain evidence="2">ATCC 33237</strain>
    </source>
</reference>
<sequence length="360" mass="41948">MDFKGRQELVINCEDSILKLRDKFIDDGIKFCRQLTFIVPHDQVKICLENIFDTLLIQKPNAMQLQDDLNNLIPKSNARDELINFLLLNLTLNFSHSCDNSTFVGYFVNAVSRIKEILCGAKDQQETNVKDMIETGTFFYEDPINTFTRMKRAKVRPELLNLYDGLNIKYEAEILEVKEDSVVFRVDMMQILAMKQDGKGFILPNSFFSKPLCADIINYNITDKSVTFSNFLLNTTMYAYKRKFQRILPNRFTKTIIKGKQDKIEGSLYDVSEGGISVLSSQSANFKDNEELEVIFDLLMSEKMVKRVSLRLKLVTEITYKGYIRYCMKLIDDDETIKDFTQKRIKETLDELRSRINLYE</sequence>
<dbReference type="GeneID" id="28663202"/>
<protein>
    <submittedName>
        <fullName evidence="1">PilZ domain-containing protein</fullName>
    </submittedName>
</protein>
<dbReference type="AlphaFoldDB" id="A0A0M4SCL3"/>
<gene>
    <name evidence="1" type="ORF">CCON33237_1524</name>
</gene>
<dbReference type="Proteomes" id="UP000066049">
    <property type="component" value="Chromosome"/>
</dbReference>
<name>A0A0M4SCL3_9BACT</name>
<dbReference type="RefSeq" id="WP_054197102.1">
    <property type="nucleotide sequence ID" value="NZ_CP012541.1"/>
</dbReference>
<proteinExistence type="predicted"/>
<evidence type="ECO:0000313" key="1">
    <source>
        <dbReference type="EMBL" id="ALF48173.1"/>
    </source>
</evidence>
<evidence type="ECO:0000313" key="2">
    <source>
        <dbReference type="Proteomes" id="UP000066049"/>
    </source>
</evidence>
<dbReference type="KEGG" id="ccoc:CCON33237_1524"/>